<name>A0A6L5YVQ9_9FIRM</name>
<feature type="domain" description="N-acetyltransferase" evidence="1">
    <location>
        <begin position="2"/>
        <end position="146"/>
    </location>
</feature>
<keyword evidence="2" id="KW-0808">Transferase</keyword>
<accession>A0A6L5YVQ9</accession>
<dbReference type="Gene3D" id="3.40.630.30">
    <property type="match status" value="1"/>
</dbReference>
<dbReference type="InterPro" id="IPR000182">
    <property type="entry name" value="GNAT_dom"/>
</dbReference>
<dbReference type="SUPFAM" id="SSF55729">
    <property type="entry name" value="Acyl-CoA N-acyltransferases (Nat)"/>
    <property type="match status" value="1"/>
</dbReference>
<organism evidence="2 3">
    <name type="scientific">Roseburia porci</name>
    <dbReference type="NCBI Taxonomy" id="2605790"/>
    <lineage>
        <taxon>Bacteria</taxon>
        <taxon>Bacillati</taxon>
        <taxon>Bacillota</taxon>
        <taxon>Clostridia</taxon>
        <taxon>Lachnospirales</taxon>
        <taxon>Lachnospiraceae</taxon>
        <taxon>Roseburia</taxon>
    </lineage>
</organism>
<keyword evidence="3" id="KW-1185">Reference proteome</keyword>
<reference evidence="2 3" key="1">
    <citation type="submission" date="2019-08" db="EMBL/GenBank/DDBJ databases">
        <title>In-depth cultivation of the pig gut microbiome towards novel bacterial diversity and tailored functional studies.</title>
        <authorList>
            <person name="Wylensek D."/>
            <person name="Hitch T.C.A."/>
            <person name="Clavel T."/>
        </authorList>
    </citation>
    <scope>NUCLEOTIDE SEQUENCE [LARGE SCALE GENOMIC DNA]</scope>
    <source>
        <strain evidence="2 3">MUC/MUC-530-WT-4D</strain>
    </source>
</reference>
<proteinExistence type="predicted"/>
<dbReference type="CDD" id="cd04301">
    <property type="entry name" value="NAT_SF"/>
    <property type="match status" value="1"/>
</dbReference>
<dbReference type="AlphaFoldDB" id="A0A6L5YVQ9"/>
<gene>
    <name evidence="2" type="ORF">FYJ75_13740</name>
</gene>
<dbReference type="PROSITE" id="PS51186">
    <property type="entry name" value="GNAT"/>
    <property type="match status" value="1"/>
</dbReference>
<evidence type="ECO:0000313" key="3">
    <source>
        <dbReference type="Proteomes" id="UP000474024"/>
    </source>
</evidence>
<comment type="caution">
    <text evidence="2">The sequence shown here is derived from an EMBL/GenBank/DDBJ whole genome shotgun (WGS) entry which is preliminary data.</text>
</comment>
<dbReference type="InterPro" id="IPR016181">
    <property type="entry name" value="Acyl_CoA_acyltransferase"/>
</dbReference>
<sequence>MMILRKSIASDVKELTSISTKAFDTDVLVGGPENDGPPGYNSEGWHREMMEQNHLYTYICEDETIVGGAVIFGRDELFVGRIFIDPKYFCRGYGIALMQDIERLFSSRMIRLDTPTWNTRTNRFYKKCGYIETGRDGENVYYEKQL</sequence>
<dbReference type="EMBL" id="VUNI01000037">
    <property type="protein sequence ID" value="MST76032.1"/>
    <property type="molecule type" value="Genomic_DNA"/>
</dbReference>
<evidence type="ECO:0000313" key="2">
    <source>
        <dbReference type="EMBL" id="MST76032.1"/>
    </source>
</evidence>
<protein>
    <submittedName>
        <fullName evidence="2">GNAT family N-acetyltransferase</fullName>
    </submittedName>
</protein>
<dbReference type="GO" id="GO:0016747">
    <property type="term" value="F:acyltransferase activity, transferring groups other than amino-acyl groups"/>
    <property type="evidence" value="ECO:0007669"/>
    <property type="project" value="InterPro"/>
</dbReference>
<evidence type="ECO:0000259" key="1">
    <source>
        <dbReference type="PROSITE" id="PS51186"/>
    </source>
</evidence>
<dbReference type="Proteomes" id="UP000474024">
    <property type="component" value="Unassembled WGS sequence"/>
</dbReference>
<dbReference type="Pfam" id="PF00583">
    <property type="entry name" value="Acetyltransf_1"/>
    <property type="match status" value="1"/>
</dbReference>